<organism evidence="8 9">
    <name type="scientific">Nocardia wallacei</name>
    <dbReference type="NCBI Taxonomy" id="480035"/>
    <lineage>
        <taxon>Bacteria</taxon>
        <taxon>Bacillati</taxon>
        <taxon>Actinomycetota</taxon>
        <taxon>Actinomycetes</taxon>
        <taxon>Mycobacteriales</taxon>
        <taxon>Nocardiaceae</taxon>
        <taxon>Nocardia</taxon>
    </lineage>
</organism>
<dbReference type="PANTHER" id="PTHR44154">
    <property type="entry name" value="QUINONE OXIDOREDUCTASE"/>
    <property type="match status" value="1"/>
</dbReference>
<gene>
    <name evidence="8" type="ORF">NWFMUON74_44560</name>
</gene>
<dbReference type="InterPro" id="IPR011032">
    <property type="entry name" value="GroES-like_sf"/>
</dbReference>
<dbReference type="CDD" id="cd08271">
    <property type="entry name" value="MDR5"/>
    <property type="match status" value="1"/>
</dbReference>
<keyword evidence="6" id="KW-0007">Acetylation</keyword>
<feature type="domain" description="Enoyl reductase (ER)" evidence="7">
    <location>
        <begin position="17"/>
        <end position="330"/>
    </location>
</feature>
<dbReference type="InterPro" id="IPR051603">
    <property type="entry name" value="Zinc-ADH_QOR/CCCR"/>
</dbReference>
<dbReference type="KEGG" id="nwl:NWFMUON74_44560"/>
<evidence type="ECO:0000256" key="1">
    <source>
        <dbReference type="ARBA" id="ARBA00004496"/>
    </source>
</evidence>
<reference evidence="8 9" key="1">
    <citation type="submission" date="2020-08" db="EMBL/GenBank/DDBJ databases">
        <title>Genome Sequencing of Nocardia wallacei strain FMUON74 and assembly.</title>
        <authorList>
            <person name="Toyokawa M."/>
            <person name="Uesaka K."/>
        </authorList>
    </citation>
    <scope>NUCLEOTIDE SEQUENCE [LARGE SCALE GENOMIC DNA]</scope>
    <source>
        <strain evidence="8 9">FMUON74</strain>
    </source>
</reference>
<dbReference type="EMBL" id="AP023396">
    <property type="protein sequence ID" value="BCK56684.1"/>
    <property type="molecule type" value="Genomic_DNA"/>
</dbReference>
<dbReference type="GO" id="GO:0003723">
    <property type="term" value="F:RNA binding"/>
    <property type="evidence" value="ECO:0007669"/>
    <property type="project" value="UniProtKB-KW"/>
</dbReference>
<evidence type="ECO:0000256" key="2">
    <source>
        <dbReference type="ARBA" id="ARBA00011881"/>
    </source>
</evidence>
<keyword evidence="4" id="KW-0521">NADP</keyword>
<accession>A0A7G1KU53</accession>
<dbReference type="InterPro" id="IPR036291">
    <property type="entry name" value="NAD(P)-bd_dom_sf"/>
</dbReference>
<keyword evidence="3" id="KW-0963">Cytoplasm</keyword>
<comment type="subcellular location">
    <subcellularLocation>
        <location evidence="1">Cytoplasm</location>
    </subcellularLocation>
</comment>
<protein>
    <submittedName>
        <fullName evidence="8">Alcohol dehydrogenase</fullName>
    </submittedName>
</protein>
<evidence type="ECO:0000256" key="3">
    <source>
        <dbReference type="ARBA" id="ARBA00022490"/>
    </source>
</evidence>
<evidence type="ECO:0000256" key="6">
    <source>
        <dbReference type="ARBA" id="ARBA00022990"/>
    </source>
</evidence>
<dbReference type="InterPro" id="IPR013149">
    <property type="entry name" value="ADH-like_C"/>
</dbReference>
<dbReference type="Pfam" id="PF08240">
    <property type="entry name" value="ADH_N"/>
    <property type="match status" value="1"/>
</dbReference>
<dbReference type="InterPro" id="IPR020843">
    <property type="entry name" value="ER"/>
</dbReference>
<evidence type="ECO:0000313" key="9">
    <source>
        <dbReference type="Proteomes" id="UP000516173"/>
    </source>
</evidence>
<dbReference type="SUPFAM" id="SSF50129">
    <property type="entry name" value="GroES-like"/>
    <property type="match status" value="1"/>
</dbReference>
<dbReference type="PROSITE" id="PS01162">
    <property type="entry name" value="QOR_ZETA_CRYSTAL"/>
    <property type="match status" value="1"/>
</dbReference>
<comment type="subunit">
    <text evidence="2">Homotetramer.</text>
</comment>
<dbReference type="SMART" id="SM00829">
    <property type="entry name" value="PKS_ER"/>
    <property type="match status" value="1"/>
</dbReference>
<dbReference type="GeneID" id="80348916"/>
<dbReference type="PANTHER" id="PTHR44154:SF1">
    <property type="entry name" value="QUINONE OXIDOREDUCTASE"/>
    <property type="match status" value="1"/>
</dbReference>
<sequence>MSTPGTAMRALVLDRPGPPDTLRLAEVPVPEPGPGQVRVRVEACGLNPVDYQVAAAGHLDWTWPHVLGLDVAGTVDAVGEDVTAVHPGQRVAYHGDLRRPGGLAEYALADVLTVALIPDSVDSASAAALPCAGMAAYQAVFRRLQVAGGDTVLVTGGAGGVGGFAVQLASWAGARVITTASAHNADHVRYLGATDVIDYRTEDVPARVRELTDGRGVDRVVDTISPASATAHLALLVHGGGLAAVAGRPDLAAVPPFTLAPSVHEIALGAAHGYGDHRARADLAIMLGDLLALVAEEDLDPMVTKTVTLDEVPAALTELATRHTRGKLVQTFD</sequence>
<dbReference type="AlphaFoldDB" id="A0A7G1KU53"/>
<dbReference type="SUPFAM" id="SSF51735">
    <property type="entry name" value="NAD(P)-binding Rossmann-fold domains"/>
    <property type="match status" value="1"/>
</dbReference>
<evidence type="ECO:0000313" key="8">
    <source>
        <dbReference type="EMBL" id="BCK56684.1"/>
    </source>
</evidence>
<dbReference type="RefSeq" id="WP_197986893.1">
    <property type="nucleotide sequence ID" value="NZ_AP023396.1"/>
</dbReference>
<dbReference type="InterPro" id="IPR002364">
    <property type="entry name" value="Quin_OxRdtase/zeta-crystal_CS"/>
</dbReference>
<dbReference type="Gene3D" id="3.40.50.720">
    <property type="entry name" value="NAD(P)-binding Rossmann-like Domain"/>
    <property type="match status" value="1"/>
</dbReference>
<keyword evidence="9" id="KW-1185">Reference proteome</keyword>
<dbReference type="InterPro" id="IPR013154">
    <property type="entry name" value="ADH-like_N"/>
</dbReference>
<dbReference type="Pfam" id="PF00107">
    <property type="entry name" value="ADH_zinc_N"/>
    <property type="match status" value="1"/>
</dbReference>
<evidence type="ECO:0000256" key="5">
    <source>
        <dbReference type="ARBA" id="ARBA00022884"/>
    </source>
</evidence>
<dbReference type="GO" id="GO:0016491">
    <property type="term" value="F:oxidoreductase activity"/>
    <property type="evidence" value="ECO:0007669"/>
    <property type="project" value="InterPro"/>
</dbReference>
<keyword evidence="5" id="KW-0694">RNA-binding</keyword>
<proteinExistence type="predicted"/>
<dbReference type="GO" id="GO:0005737">
    <property type="term" value="C:cytoplasm"/>
    <property type="evidence" value="ECO:0007669"/>
    <property type="project" value="UniProtKB-SubCell"/>
</dbReference>
<dbReference type="GO" id="GO:0008270">
    <property type="term" value="F:zinc ion binding"/>
    <property type="evidence" value="ECO:0007669"/>
    <property type="project" value="InterPro"/>
</dbReference>
<name>A0A7G1KU53_9NOCA</name>
<evidence type="ECO:0000256" key="4">
    <source>
        <dbReference type="ARBA" id="ARBA00022857"/>
    </source>
</evidence>
<evidence type="ECO:0000259" key="7">
    <source>
        <dbReference type="SMART" id="SM00829"/>
    </source>
</evidence>
<dbReference type="Proteomes" id="UP000516173">
    <property type="component" value="Chromosome"/>
</dbReference>
<dbReference type="Gene3D" id="3.90.180.10">
    <property type="entry name" value="Medium-chain alcohol dehydrogenases, catalytic domain"/>
    <property type="match status" value="1"/>
</dbReference>